<keyword evidence="3" id="KW-1185">Reference proteome</keyword>
<organism evidence="2 3">
    <name type="scientific">Trachymyrmex cornetzi</name>
    <dbReference type="NCBI Taxonomy" id="471704"/>
    <lineage>
        <taxon>Eukaryota</taxon>
        <taxon>Metazoa</taxon>
        <taxon>Ecdysozoa</taxon>
        <taxon>Arthropoda</taxon>
        <taxon>Hexapoda</taxon>
        <taxon>Insecta</taxon>
        <taxon>Pterygota</taxon>
        <taxon>Neoptera</taxon>
        <taxon>Endopterygota</taxon>
        <taxon>Hymenoptera</taxon>
        <taxon>Apocrita</taxon>
        <taxon>Aculeata</taxon>
        <taxon>Formicoidea</taxon>
        <taxon>Formicidae</taxon>
        <taxon>Myrmicinae</taxon>
        <taxon>Trachymyrmex</taxon>
    </lineage>
</organism>
<gene>
    <name evidence="2" type="ORF">ALC57_00920</name>
</gene>
<name>A0A195EP34_9HYME</name>
<sequence>MNSPYRGIICIVQARCASLVLSIYTSNNISCAFHNESRRVPTTTTMTMTATATTRTRTRTKKRSSDAEDEEKAAVSDIEREGEEEGPKGIVTHAPPC</sequence>
<evidence type="ECO:0000313" key="3">
    <source>
        <dbReference type="Proteomes" id="UP000078492"/>
    </source>
</evidence>
<protein>
    <submittedName>
        <fullName evidence="2">Uncharacterized protein</fullName>
    </submittedName>
</protein>
<evidence type="ECO:0000256" key="1">
    <source>
        <dbReference type="SAM" id="MobiDB-lite"/>
    </source>
</evidence>
<feature type="region of interest" description="Disordered" evidence="1">
    <location>
        <begin position="42"/>
        <end position="97"/>
    </location>
</feature>
<proteinExistence type="predicted"/>
<evidence type="ECO:0000313" key="2">
    <source>
        <dbReference type="EMBL" id="KYN29657.1"/>
    </source>
</evidence>
<feature type="compositionally biased region" description="Low complexity" evidence="1">
    <location>
        <begin position="42"/>
        <end position="55"/>
    </location>
</feature>
<dbReference type="Proteomes" id="UP000078492">
    <property type="component" value="Unassembled WGS sequence"/>
</dbReference>
<dbReference type="EMBL" id="KQ978625">
    <property type="protein sequence ID" value="KYN29657.1"/>
    <property type="molecule type" value="Genomic_DNA"/>
</dbReference>
<dbReference type="AlphaFoldDB" id="A0A195EP34"/>
<accession>A0A195EP34</accession>
<reference evidence="2 3" key="1">
    <citation type="submission" date="2015-09" db="EMBL/GenBank/DDBJ databases">
        <title>Trachymyrmex cornetzi WGS genome.</title>
        <authorList>
            <person name="Nygaard S."/>
            <person name="Hu H."/>
            <person name="Boomsma J."/>
            <person name="Zhang G."/>
        </authorList>
    </citation>
    <scope>NUCLEOTIDE SEQUENCE [LARGE SCALE GENOMIC DNA]</scope>
    <source>
        <strain evidence="2">Tcor2-1</strain>
        <tissue evidence="2">Whole body</tissue>
    </source>
</reference>